<dbReference type="EMBL" id="UZAU01000358">
    <property type="status" value="NOT_ANNOTATED_CDS"/>
    <property type="molecule type" value="Genomic_DNA"/>
</dbReference>
<reference evidence="1" key="2">
    <citation type="submission" date="2021-03" db="UniProtKB">
        <authorList>
            <consortium name="EnsemblPlants"/>
        </authorList>
    </citation>
    <scope>IDENTIFICATION</scope>
</reference>
<dbReference type="Proteomes" id="UP000596661">
    <property type="component" value="Chromosome 4"/>
</dbReference>
<organism evidence="1 2">
    <name type="scientific">Cannabis sativa</name>
    <name type="common">Hemp</name>
    <name type="synonym">Marijuana</name>
    <dbReference type="NCBI Taxonomy" id="3483"/>
    <lineage>
        <taxon>Eukaryota</taxon>
        <taxon>Viridiplantae</taxon>
        <taxon>Streptophyta</taxon>
        <taxon>Embryophyta</taxon>
        <taxon>Tracheophyta</taxon>
        <taxon>Spermatophyta</taxon>
        <taxon>Magnoliopsida</taxon>
        <taxon>eudicotyledons</taxon>
        <taxon>Gunneridae</taxon>
        <taxon>Pentapetalae</taxon>
        <taxon>rosids</taxon>
        <taxon>fabids</taxon>
        <taxon>Rosales</taxon>
        <taxon>Cannabaceae</taxon>
        <taxon>Cannabis</taxon>
    </lineage>
</organism>
<reference evidence="1" key="1">
    <citation type="submission" date="2018-11" db="EMBL/GenBank/DDBJ databases">
        <authorList>
            <person name="Grassa J C."/>
        </authorList>
    </citation>
    <scope>NUCLEOTIDE SEQUENCE [LARGE SCALE GENOMIC DNA]</scope>
</reference>
<keyword evidence="2" id="KW-1185">Reference proteome</keyword>
<sequence>MVKRICVIARVEVAWHGSEQPSVLVGDYDDEDDPASVERLVVVGIEPLVDGWGCGVEGQLAMFWCWPETLVVLGDRIW</sequence>
<proteinExistence type="predicted"/>
<dbReference type="Gramene" id="evm.model.04.110">
    <property type="protein sequence ID" value="cds.evm.model.04.110"/>
    <property type="gene ID" value="evm.TU.04.110"/>
</dbReference>
<evidence type="ECO:0000313" key="2">
    <source>
        <dbReference type="Proteomes" id="UP000596661"/>
    </source>
</evidence>
<dbReference type="EnsemblPlants" id="evm.model.04.110">
    <property type="protein sequence ID" value="cds.evm.model.04.110"/>
    <property type="gene ID" value="evm.TU.04.110"/>
</dbReference>
<dbReference type="AlphaFoldDB" id="A0A803PBP5"/>
<accession>A0A803PBP5</accession>
<name>A0A803PBP5_CANSA</name>
<protein>
    <submittedName>
        <fullName evidence="1">Uncharacterized protein</fullName>
    </submittedName>
</protein>
<evidence type="ECO:0000313" key="1">
    <source>
        <dbReference type="EnsemblPlants" id="cds.evm.model.04.110"/>
    </source>
</evidence>